<dbReference type="EC" id="1.2.1.84" evidence="4"/>
<proteinExistence type="inferred from homology"/>
<comment type="caution">
    <text evidence="7">The sequence shown here is derived from an EMBL/GenBank/DDBJ whole genome shotgun (WGS) entry which is preliminary data.</text>
</comment>
<evidence type="ECO:0000256" key="1">
    <source>
        <dbReference type="ARBA" id="ARBA00005928"/>
    </source>
</evidence>
<evidence type="ECO:0000259" key="5">
    <source>
        <dbReference type="Pfam" id="PF03015"/>
    </source>
</evidence>
<dbReference type="Proteomes" id="UP001148838">
    <property type="component" value="Unassembled WGS sequence"/>
</dbReference>
<dbReference type="InterPro" id="IPR026055">
    <property type="entry name" value="FAR"/>
</dbReference>
<dbReference type="CDD" id="cd09071">
    <property type="entry name" value="FAR_C"/>
    <property type="match status" value="1"/>
</dbReference>
<evidence type="ECO:0000313" key="7">
    <source>
        <dbReference type="EMBL" id="KAJ4443859.1"/>
    </source>
</evidence>
<accession>A0ABQ8TBI1</accession>
<dbReference type="EMBL" id="JAJSOF020000013">
    <property type="protein sequence ID" value="KAJ4443859.1"/>
    <property type="molecule type" value="Genomic_DNA"/>
</dbReference>
<evidence type="ECO:0000256" key="4">
    <source>
        <dbReference type="RuleBase" id="RU363097"/>
    </source>
</evidence>
<evidence type="ECO:0000256" key="3">
    <source>
        <dbReference type="ARBA" id="ARBA00023098"/>
    </source>
</evidence>
<dbReference type="InterPro" id="IPR033640">
    <property type="entry name" value="FAR_C"/>
</dbReference>
<keyword evidence="4" id="KW-0560">Oxidoreductase</keyword>
<dbReference type="PANTHER" id="PTHR11011">
    <property type="entry name" value="MALE STERILITY PROTEIN 2-RELATED"/>
    <property type="match status" value="1"/>
</dbReference>
<keyword evidence="4" id="KW-0521">NADP</keyword>
<dbReference type="InterPro" id="IPR036291">
    <property type="entry name" value="NAD(P)-bd_dom_sf"/>
</dbReference>
<keyword evidence="4" id="KW-0812">Transmembrane</keyword>
<name>A0ABQ8TBI1_PERAM</name>
<dbReference type="Pfam" id="PF03015">
    <property type="entry name" value="Sterile"/>
    <property type="match status" value="1"/>
</dbReference>
<organism evidence="7 8">
    <name type="scientific">Periplaneta americana</name>
    <name type="common">American cockroach</name>
    <name type="synonym">Blatta americana</name>
    <dbReference type="NCBI Taxonomy" id="6978"/>
    <lineage>
        <taxon>Eukaryota</taxon>
        <taxon>Metazoa</taxon>
        <taxon>Ecdysozoa</taxon>
        <taxon>Arthropoda</taxon>
        <taxon>Hexapoda</taxon>
        <taxon>Insecta</taxon>
        <taxon>Pterygota</taxon>
        <taxon>Neoptera</taxon>
        <taxon>Polyneoptera</taxon>
        <taxon>Dictyoptera</taxon>
        <taxon>Blattodea</taxon>
        <taxon>Blattoidea</taxon>
        <taxon>Blattidae</taxon>
        <taxon>Blattinae</taxon>
        <taxon>Periplaneta</taxon>
    </lineage>
</organism>
<evidence type="ECO:0000313" key="8">
    <source>
        <dbReference type="Proteomes" id="UP001148838"/>
    </source>
</evidence>
<comment type="catalytic activity">
    <reaction evidence="4">
        <text>a long-chain fatty acyl-CoA + 2 NADPH + 2 H(+) = a long-chain primary fatty alcohol + 2 NADP(+) + CoA</text>
        <dbReference type="Rhea" id="RHEA:52716"/>
        <dbReference type="ChEBI" id="CHEBI:15378"/>
        <dbReference type="ChEBI" id="CHEBI:57287"/>
        <dbReference type="ChEBI" id="CHEBI:57783"/>
        <dbReference type="ChEBI" id="CHEBI:58349"/>
        <dbReference type="ChEBI" id="CHEBI:77396"/>
        <dbReference type="ChEBI" id="CHEBI:83139"/>
        <dbReference type="EC" id="1.2.1.84"/>
    </reaction>
</comment>
<keyword evidence="4" id="KW-0472">Membrane</keyword>
<feature type="transmembrane region" description="Helical" evidence="4">
    <location>
        <begin position="419"/>
        <end position="443"/>
    </location>
</feature>
<feature type="domain" description="Fatty acyl-CoA reductase C-terminal" evidence="5">
    <location>
        <begin position="428"/>
        <end position="520"/>
    </location>
</feature>
<dbReference type="SUPFAM" id="SSF51735">
    <property type="entry name" value="NAD(P)-binding Rossmann-fold domains"/>
    <property type="match status" value="1"/>
</dbReference>
<evidence type="ECO:0000259" key="6">
    <source>
        <dbReference type="Pfam" id="PF07993"/>
    </source>
</evidence>
<reference evidence="7 8" key="1">
    <citation type="journal article" date="2022" name="Allergy">
        <title>Genome assembly and annotation of Periplaneta americana reveal a comprehensive cockroach allergen profile.</title>
        <authorList>
            <person name="Wang L."/>
            <person name="Xiong Q."/>
            <person name="Saelim N."/>
            <person name="Wang L."/>
            <person name="Nong W."/>
            <person name="Wan A.T."/>
            <person name="Shi M."/>
            <person name="Liu X."/>
            <person name="Cao Q."/>
            <person name="Hui J.H.L."/>
            <person name="Sookrung N."/>
            <person name="Leung T.F."/>
            <person name="Tungtrongchitr A."/>
            <person name="Tsui S.K.W."/>
        </authorList>
    </citation>
    <scope>NUCLEOTIDE SEQUENCE [LARGE SCALE GENOMIC DNA]</scope>
    <source>
        <strain evidence="7">PWHHKU_190912</strain>
    </source>
</reference>
<dbReference type="Pfam" id="PF07993">
    <property type="entry name" value="NAD_binding_4"/>
    <property type="match status" value="1"/>
</dbReference>
<sequence length="584" mass="67169">MARSEIADFFRGRSVLVTGASGFMGKVLLEKLLFGCPDLRGIYILVRSKRYKSAETRTEEMLKIPLFDRLRNERPDALQKILPLQGDITQEELGLTPDNKARIQEEVSVVFHCAATLRLEARLKDAVEMNTAGTWRLLQLARGMKSLKAFVHLSTAFCHCDLQELEERTYAAPVDPRDVMRVVQWMDETSLDTITPRHVSKYTLPQCLESYIQSILHTNQSTISNEMFERCSLIQPHPNTYTYTKRLAEQLVSSQFPDLPVVIARPSIVTPAWKEPLPGWVDNLNGPIGLLVGGGKGVIRSMHCRGEYHAEVVPVDLAINALVAIAWRTGAFDTRYSSFCSDSSQPDFVLYSLTPMIPTFSQFLPSRVPQQIPVYNITASAMKRITWAEVLQKGRRIVYENPFEMTIWYPDGNMRSSKLMHNLCVVFLHFLPAYVIDFLLMLFRQKRFMVRLQHKVQAGLEVLQYFTTRQWQFRSDNFCSLQKQLSPSDRAVFYTDFEAVQDEEYLYHTVLGARQYCLKEPLSSLPRCRRNLKILYVVDRLWSVAFYLLLVWLVISYSDTARHLLDVSTDCLKSLPMVRAFSEK</sequence>
<comment type="similarity">
    <text evidence="1 4">Belongs to the fatty acyl-CoA reductase family.</text>
</comment>
<dbReference type="PANTHER" id="PTHR11011:SF12">
    <property type="entry name" value="FATTY ACYL-COA REDUCTASE"/>
    <property type="match status" value="1"/>
</dbReference>
<dbReference type="Gene3D" id="3.40.50.720">
    <property type="entry name" value="NAD(P)-binding Rossmann-like Domain"/>
    <property type="match status" value="1"/>
</dbReference>
<feature type="domain" description="Thioester reductase (TE)" evidence="6">
    <location>
        <begin position="17"/>
        <end position="321"/>
    </location>
</feature>
<feature type="transmembrane region" description="Helical" evidence="4">
    <location>
        <begin position="534"/>
        <end position="555"/>
    </location>
</feature>
<evidence type="ECO:0000256" key="2">
    <source>
        <dbReference type="ARBA" id="ARBA00022516"/>
    </source>
</evidence>
<dbReference type="CDD" id="cd05236">
    <property type="entry name" value="FAR-N_SDR_e"/>
    <property type="match status" value="1"/>
</dbReference>
<protein>
    <recommendedName>
        <fullName evidence="4">Fatty acyl-CoA reductase</fullName>
        <ecNumber evidence="4">1.2.1.84</ecNumber>
    </recommendedName>
</protein>
<keyword evidence="8" id="KW-1185">Reference proteome</keyword>
<dbReference type="InterPro" id="IPR013120">
    <property type="entry name" value="FAR_NAD-bd"/>
</dbReference>
<keyword evidence="2 4" id="KW-0444">Lipid biosynthesis</keyword>
<keyword evidence="3 4" id="KW-0443">Lipid metabolism</keyword>
<gene>
    <name evidence="7" type="ORF">ANN_05646</name>
</gene>
<comment type="function">
    <text evidence="4">Catalyzes the reduction of fatty acyl-CoA to fatty alcohols.</text>
</comment>
<keyword evidence="4" id="KW-1133">Transmembrane helix</keyword>